<dbReference type="InterPro" id="IPR006722">
    <property type="entry name" value="Sedlin"/>
</dbReference>
<organism evidence="1 2">
    <name type="scientific">Nakaseomyces bracarensis</name>
    <dbReference type="NCBI Taxonomy" id="273131"/>
    <lineage>
        <taxon>Eukaryota</taxon>
        <taxon>Fungi</taxon>
        <taxon>Dikarya</taxon>
        <taxon>Ascomycota</taxon>
        <taxon>Saccharomycotina</taxon>
        <taxon>Saccharomycetes</taxon>
        <taxon>Saccharomycetales</taxon>
        <taxon>Saccharomycetaceae</taxon>
        <taxon>Nakaseomyces</taxon>
    </lineage>
</organism>
<reference evidence="1 2" key="1">
    <citation type="submission" date="2024-05" db="EMBL/GenBank/DDBJ databases">
        <title>Long read based assembly of the Candida bracarensis genome reveals expanded adhesin content.</title>
        <authorList>
            <person name="Marcet-Houben M."/>
            <person name="Ksiezopolska E."/>
            <person name="Gabaldon T."/>
        </authorList>
    </citation>
    <scope>NUCLEOTIDE SEQUENCE [LARGE SCALE GENOMIC DNA]</scope>
    <source>
        <strain evidence="1 2">CBM6</strain>
    </source>
</reference>
<proteinExistence type="predicted"/>
<evidence type="ECO:0000313" key="1">
    <source>
        <dbReference type="EMBL" id="KAL3235130.1"/>
    </source>
</evidence>
<dbReference type="PANTHER" id="PTHR12403">
    <property type="entry name" value="TRAFFICKING PROTEIN PARTICLE COMPLEX SUBUNIT 2"/>
    <property type="match status" value="1"/>
</dbReference>
<comment type="caution">
    <text evidence="1">The sequence shown here is derived from an EMBL/GenBank/DDBJ whole genome shotgun (WGS) entry which is preliminary data.</text>
</comment>
<name>A0ABR4P110_9SACH</name>
<dbReference type="Proteomes" id="UP001623330">
    <property type="component" value="Unassembled WGS sequence"/>
</dbReference>
<dbReference type="Pfam" id="PF04628">
    <property type="entry name" value="Sedlin_N"/>
    <property type="match status" value="1"/>
</dbReference>
<dbReference type="InterPro" id="IPR011012">
    <property type="entry name" value="Longin-like_dom_sf"/>
</dbReference>
<keyword evidence="2" id="KW-1185">Reference proteome</keyword>
<dbReference type="CDD" id="cd14825">
    <property type="entry name" value="TRAPPC2_sedlin"/>
    <property type="match status" value="1"/>
</dbReference>
<accession>A0ABR4P110</accession>
<dbReference type="EMBL" id="JBEVYD010000002">
    <property type="protein sequence ID" value="KAL3235130.1"/>
    <property type="molecule type" value="Genomic_DNA"/>
</dbReference>
<sequence length="167" mass="18899">MPQYFAIVGEHDKPLYEAEFTQTAGFAQEIKELNPFILHAALDIVEDLQWQPSAGTSGASVGNGFLRSRSNVSTDNCYLGQVDHFYGLAITAYLTYGGKKFVMLHGNNSTRGKNSHMIDDNMVRSFYQDVHELYIKTLMNPFYTQDSPIESPTFDLRVQTLAKKYLK</sequence>
<protein>
    <submittedName>
        <fullName evidence="1">Trafficking protein particle complex subunit 20</fullName>
    </submittedName>
</protein>
<evidence type="ECO:0000313" key="2">
    <source>
        <dbReference type="Proteomes" id="UP001623330"/>
    </source>
</evidence>
<dbReference type="Gene3D" id="3.30.450.70">
    <property type="match status" value="1"/>
</dbReference>
<dbReference type="SUPFAM" id="SSF64356">
    <property type="entry name" value="SNARE-like"/>
    <property type="match status" value="1"/>
</dbReference>
<gene>
    <name evidence="1" type="ORF">RNJ44_02918</name>
</gene>